<comment type="caution">
    <text evidence="1">The sequence shown here is derived from an EMBL/GenBank/DDBJ whole genome shotgun (WGS) entry which is preliminary data.</text>
</comment>
<evidence type="ECO:0000313" key="1">
    <source>
        <dbReference type="EMBL" id="PIQ75245.1"/>
    </source>
</evidence>
<sequence length="93" mass="10593">MDVEKCRYGKKHSLITMSSSVSLGNLEVTKWCEVCGLEVKEISYFDGGWKLEKRIEKIPQITKEVLAIEKVEAEQSRLGYDGIFFIDDQCSGQ</sequence>
<name>A0A2H0KVC9_9BACT</name>
<dbReference type="EMBL" id="PCVO01000035">
    <property type="protein sequence ID" value="PIQ75245.1"/>
    <property type="molecule type" value="Genomic_DNA"/>
</dbReference>
<dbReference type="AlphaFoldDB" id="A0A2H0KVC9"/>
<protein>
    <submittedName>
        <fullName evidence="1">Uncharacterized protein</fullName>
    </submittedName>
</protein>
<reference evidence="1 2" key="1">
    <citation type="submission" date="2017-09" db="EMBL/GenBank/DDBJ databases">
        <title>Depth-based differentiation of microbial function through sediment-hosted aquifers and enrichment of novel symbionts in the deep terrestrial subsurface.</title>
        <authorList>
            <person name="Probst A.J."/>
            <person name="Ladd B."/>
            <person name="Jarett J.K."/>
            <person name="Geller-Mcgrath D.E."/>
            <person name="Sieber C.M."/>
            <person name="Emerson J.B."/>
            <person name="Anantharaman K."/>
            <person name="Thomas B.C."/>
            <person name="Malmstrom R."/>
            <person name="Stieglmeier M."/>
            <person name="Klingl A."/>
            <person name="Woyke T."/>
            <person name="Ryan C.M."/>
            <person name="Banfield J.F."/>
        </authorList>
    </citation>
    <scope>NUCLEOTIDE SEQUENCE [LARGE SCALE GENOMIC DNA]</scope>
    <source>
        <strain evidence="1">CG11_big_fil_rev_8_21_14_0_20_40_15</strain>
    </source>
</reference>
<gene>
    <name evidence="1" type="ORF">COV84_02285</name>
</gene>
<accession>A0A2H0KVC9</accession>
<dbReference type="Proteomes" id="UP000229317">
    <property type="component" value="Unassembled WGS sequence"/>
</dbReference>
<evidence type="ECO:0000313" key="2">
    <source>
        <dbReference type="Proteomes" id="UP000229317"/>
    </source>
</evidence>
<proteinExistence type="predicted"/>
<organism evidence="1 2">
    <name type="scientific">Candidatus Portnoybacteria bacterium CG11_big_fil_rev_8_21_14_0_20_40_15</name>
    <dbReference type="NCBI Taxonomy" id="1974817"/>
    <lineage>
        <taxon>Bacteria</taxon>
        <taxon>Candidatus Portnoyibacteriota</taxon>
    </lineage>
</organism>